<protein>
    <submittedName>
        <fullName evidence="4">HTH-type transcriptional repressor KstR2</fullName>
    </submittedName>
</protein>
<dbReference type="GO" id="GO:0000976">
    <property type="term" value="F:transcription cis-regulatory region binding"/>
    <property type="evidence" value="ECO:0007669"/>
    <property type="project" value="TreeGrafter"/>
</dbReference>
<proteinExistence type="predicted"/>
<dbReference type="InterPro" id="IPR001647">
    <property type="entry name" value="HTH_TetR"/>
</dbReference>
<dbReference type="Gene3D" id="1.10.357.10">
    <property type="entry name" value="Tetracycline Repressor, domain 2"/>
    <property type="match status" value="1"/>
</dbReference>
<dbReference type="PANTHER" id="PTHR30055">
    <property type="entry name" value="HTH-TYPE TRANSCRIPTIONAL REGULATOR RUTR"/>
    <property type="match status" value="1"/>
</dbReference>
<dbReference type="PRINTS" id="PR00455">
    <property type="entry name" value="HTHTETR"/>
</dbReference>
<dbReference type="InterPro" id="IPR009057">
    <property type="entry name" value="Homeodomain-like_sf"/>
</dbReference>
<dbReference type="PANTHER" id="PTHR30055:SF184">
    <property type="entry name" value="HTH-TYPE TRANSCRIPTIONAL REGULATOR ETHR"/>
    <property type="match status" value="1"/>
</dbReference>
<dbReference type="Pfam" id="PF00440">
    <property type="entry name" value="TetR_N"/>
    <property type="match status" value="1"/>
</dbReference>
<keyword evidence="5" id="KW-1185">Reference proteome</keyword>
<dbReference type="PROSITE" id="PS50977">
    <property type="entry name" value="HTH_TETR_2"/>
    <property type="match status" value="1"/>
</dbReference>
<organism evidence="4 5">
    <name type="scientific">Ferrimicrobium acidiphilum DSM 19497</name>
    <dbReference type="NCBI Taxonomy" id="1121877"/>
    <lineage>
        <taxon>Bacteria</taxon>
        <taxon>Bacillati</taxon>
        <taxon>Actinomycetota</taxon>
        <taxon>Acidimicrobiia</taxon>
        <taxon>Acidimicrobiales</taxon>
        <taxon>Acidimicrobiaceae</taxon>
        <taxon>Ferrimicrobium</taxon>
    </lineage>
</organism>
<dbReference type="EMBL" id="JXUW01000011">
    <property type="protein sequence ID" value="KJE76831.1"/>
    <property type="molecule type" value="Genomic_DNA"/>
</dbReference>
<accession>A0A0D8FUQ3</accession>
<gene>
    <name evidence="4" type="primary">kstR22</name>
    <name evidence="4" type="ORF">FEAC_14790</name>
</gene>
<dbReference type="Gene3D" id="1.10.10.60">
    <property type="entry name" value="Homeodomain-like"/>
    <property type="match status" value="1"/>
</dbReference>
<dbReference type="eggNOG" id="COG1309">
    <property type="taxonomic scope" value="Bacteria"/>
</dbReference>
<comment type="caution">
    <text evidence="4">The sequence shown here is derived from an EMBL/GenBank/DDBJ whole genome shotgun (WGS) entry which is preliminary data.</text>
</comment>
<feature type="domain" description="HTH tetR-type" evidence="3">
    <location>
        <begin position="7"/>
        <end position="67"/>
    </location>
</feature>
<feature type="DNA-binding region" description="H-T-H motif" evidence="2">
    <location>
        <begin position="30"/>
        <end position="49"/>
    </location>
</feature>
<dbReference type="GO" id="GO:0003700">
    <property type="term" value="F:DNA-binding transcription factor activity"/>
    <property type="evidence" value="ECO:0007669"/>
    <property type="project" value="TreeGrafter"/>
</dbReference>
<sequence length="138" mass="15436">MVDSAADERRQEIASLAVSRFALRGFDGTSMNDLARHVGLSKAGIYHYFPSKEAILFEALLGYSERLLVTVLDAVDGGGEPSERLGRVVEAILYLYQDADAYHQAQINDLARLSESEQEVIRNNERQVDALMFVKSRE</sequence>
<dbReference type="STRING" id="1121877.FEAC_14790"/>
<dbReference type="Proteomes" id="UP000032336">
    <property type="component" value="Unassembled WGS sequence"/>
</dbReference>
<reference evidence="4 5" key="1">
    <citation type="submission" date="2015-01" db="EMBL/GenBank/DDBJ databases">
        <title>Draft genome of the acidophilic iron oxidizer Ferrimicrobium acidiphilum strain T23.</title>
        <authorList>
            <person name="Poehlein A."/>
            <person name="Eisen S."/>
            <person name="Schloemann M."/>
            <person name="Johnson B.D."/>
            <person name="Daniel R."/>
            <person name="Muehling M."/>
        </authorList>
    </citation>
    <scope>NUCLEOTIDE SEQUENCE [LARGE SCALE GENOMIC DNA]</scope>
    <source>
        <strain evidence="4 5">T23</strain>
    </source>
</reference>
<keyword evidence="1 2" id="KW-0238">DNA-binding</keyword>
<dbReference type="GeneID" id="78372666"/>
<evidence type="ECO:0000256" key="2">
    <source>
        <dbReference type="PROSITE-ProRule" id="PRU00335"/>
    </source>
</evidence>
<dbReference type="SUPFAM" id="SSF46689">
    <property type="entry name" value="Homeodomain-like"/>
    <property type="match status" value="1"/>
</dbReference>
<evidence type="ECO:0000313" key="5">
    <source>
        <dbReference type="Proteomes" id="UP000032336"/>
    </source>
</evidence>
<dbReference type="RefSeq" id="WP_052565949.1">
    <property type="nucleotide sequence ID" value="NZ_JXUW01000011.1"/>
</dbReference>
<dbReference type="InterPro" id="IPR023772">
    <property type="entry name" value="DNA-bd_HTH_TetR-type_CS"/>
</dbReference>
<evidence type="ECO:0000313" key="4">
    <source>
        <dbReference type="EMBL" id="KJE76831.1"/>
    </source>
</evidence>
<dbReference type="AlphaFoldDB" id="A0A0D8FUQ3"/>
<evidence type="ECO:0000259" key="3">
    <source>
        <dbReference type="PROSITE" id="PS50977"/>
    </source>
</evidence>
<evidence type="ECO:0000256" key="1">
    <source>
        <dbReference type="ARBA" id="ARBA00023125"/>
    </source>
</evidence>
<dbReference type="PROSITE" id="PS01081">
    <property type="entry name" value="HTH_TETR_1"/>
    <property type="match status" value="1"/>
</dbReference>
<dbReference type="OrthoDB" id="7505659at2"/>
<dbReference type="InterPro" id="IPR050109">
    <property type="entry name" value="HTH-type_TetR-like_transc_reg"/>
</dbReference>
<name>A0A0D8FUQ3_9ACTN</name>